<evidence type="ECO:0000313" key="2">
    <source>
        <dbReference type="EMBL" id="GAA4443657.1"/>
    </source>
</evidence>
<dbReference type="Gene3D" id="3.30.470.10">
    <property type="match status" value="1"/>
</dbReference>
<accession>A0ABP8M698</accession>
<sequence length="306" mass="33513">MNECIAYFCGEWIPAHGFNLSIDDVGFRQGVTAVDRMRTYGGRVFMLPQHLDRFDATTKFLGIDSLPDRAAMADLVNELLTRNRDWIAQHHDVGITMFATPGVIGSPTPTLALHLNRLNHSRNQQRQTQGQSLVITDVVQPPAASWPRSIKVRSRLHYYRADMLARSAMQDASSNAANSDVIGVLIDDDGSVTETSISNVAIVEGETIVSPEANQVLGGITQQVVEELAASESLTWKKERLSPARFAGADEILCMGTDGGLWFANSVIVAGKKIESKMTRNPAKIYPLLLAGFRKRTSEPGSFVVS</sequence>
<proteinExistence type="inferred from homology"/>
<dbReference type="InterPro" id="IPR036038">
    <property type="entry name" value="Aminotransferase-like"/>
</dbReference>
<dbReference type="InterPro" id="IPR043132">
    <property type="entry name" value="BCAT-like_C"/>
</dbReference>
<dbReference type="SUPFAM" id="SSF56752">
    <property type="entry name" value="D-aminoacid aminotransferase-like PLP-dependent enzymes"/>
    <property type="match status" value="1"/>
</dbReference>
<gene>
    <name evidence="2" type="ORF">GCM10023156_01070</name>
</gene>
<evidence type="ECO:0000313" key="3">
    <source>
        <dbReference type="Proteomes" id="UP001500840"/>
    </source>
</evidence>
<dbReference type="Gene3D" id="3.20.10.10">
    <property type="entry name" value="D-amino Acid Aminotransferase, subunit A, domain 2"/>
    <property type="match status" value="1"/>
</dbReference>
<dbReference type="InterPro" id="IPR001544">
    <property type="entry name" value="Aminotrans_IV"/>
</dbReference>
<protein>
    <submittedName>
        <fullName evidence="2">Aminotransferase class IV</fullName>
    </submittedName>
</protein>
<dbReference type="RefSeq" id="WP_345318411.1">
    <property type="nucleotide sequence ID" value="NZ_BAABGA010000005.1"/>
</dbReference>
<keyword evidence="2" id="KW-0032">Aminotransferase</keyword>
<dbReference type="PANTHER" id="PTHR42743">
    <property type="entry name" value="AMINO-ACID AMINOTRANSFERASE"/>
    <property type="match status" value="1"/>
</dbReference>
<dbReference type="Proteomes" id="UP001500840">
    <property type="component" value="Unassembled WGS sequence"/>
</dbReference>
<dbReference type="Pfam" id="PF01063">
    <property type="entry name" value="Aminotran_4"/>
    <property type="match status" value="1"/>
</dbReference>
<dbReference type="InterPro" id="IPR050571">
    <property type="entry name" value="Class-IV_PLP-Dep_Aminotrnsfr"/>
</dbReference>
<keyword evidence="3" id="KW-1185">Reference proteome</keyword>
<name>A0ABP8M698_9BACT</name>
<evidence type="ECO:0000256" key="1">
    <source>
        <dbReference type="ARBA" id="ARBA00009320"/>
    </source>
</evidence>
<reference evidence="3" key="1">
    <citation type="journal article" date="2019" name="Int. J. Syst. Evol. Microbiol.">
        <title>The Global Catalogue of Microorganisms (GCM) 10K type strain sequencing project: providing services to taxonomists for standard genome sequencing and annotation.</title>
        <authorList>
            <consortium name="The Broad Institute Genomics Platform"/>
            <consortium name="The Broad Institute Genome Sequencing Center for Infectious Disease"/>
            <person name="Wu L."/>
            <person name="Ma J."/>
        </authorList>
    </citation>
    <scope>NUCLEOTIDE SEQUENCE [LARGE SCALE GENOMIC DNA]</scope>
    <source>
        <strain evidence="3">JCM 17759</strain>
    </source>
</reference>
<dbReference type="PANTHER" id="PTHR42743:SF4">
    <property type="entry name" value="BRANCHED-CHAIN-AMINO-ACID AMINOTRANSFERASE-RELATED"/>
    <property type="match status" value="1"/>
</dbReference>
<dbReference type="EMBL" id="BAABGA010000005">
    <property type="protein sequence ID" value="GAA4443657.1"/>
    <property type="molecule type" value="Genomic_DNA"/>
</dbReference>
<dbReference type="GO" id="GO:0008483">
    <property type="term" value="F:transaminase activity"/>
    <property type="evidence" value="ECO:0007669"/>
    <property type="project" value="UniProtKB-KW"/>
</dbReference>
<keyword evidence="2" id="KW-0808">Transferase</keyword>
<dbReference type="InterPro" id="IPR043131">
    <property type="entry name" value="BCAT-like_N"/>
</dbReference>
<organism evidence="2 3">
    <name type="scientific">Novipirellula rosea</name>
    <dbReference type="NCBI Taxonomy" id="1031540"/>
    <lineage>
        <taxon>Bacteria</taxon>
        <taxon>Pseudomonadati</taxon>
        <taxon>Planctomycetota</taxon>
        <taxon>Planctomycetia</taxon>
        <taxon>Pirellulales</taxon>
        <taxon>Pirellulaceae</taxon>
        <taxon>Novipirellula</taxon>
    </lineage>
</organism>
<comment type="caution">
    <text evidence="2">The sequence shown here is derived from an EMBL/GenBank/DDBJ whole genome shotgun (WGS) entry which is preliminary data.</text>
</comment>
<comment type="similarity">
    <text evidence="1">Belongs to the class-IV pyridoxal-phosphate-dependent aminotransferase family.</text>
</comment>